<dbReference type="Proteomes" id="UP001515641">
    <property type="component" value="Unassembled WGS sequence"/>
</dbReference>
<organism evidence="2 3">
    <name type="scientific">Chromobacterium fluminis</name>
    <dbReference type="NCBI Taxonomy" id="3044269"/>
    <lineage>
        <taxon>Bacteria</taxon>
        <taxon>Pseudomonadati</taxon>
        <taxon>Pseudomonadota</taxon>
        <taxon>Betaproteobacteria</taxon>
        <taxon>Neisseriales</taxon>
        <taxon>Chromobacteriaceae</taxon>
        <taxon>Chromobacterium</taxon>
    </lineage>
</organism>
<feature type="compositionally biased region" description="Basic and acidic residues" evidence="1">
    <location>
        <begin position="526"/>
        <end position="538"/>
    </location>
</feature>
<keyword evidence="3" id="KW-1185">Reference proteome</keyword>
<evidence type="ECO:0000313" key="3">
    <source>
        <dbReference type="Proteomes" id="UP001515641"/>
    </source>
</evidence>
<proteinExistence type="predicted"/>
<reference evidence="2 3" key="1">
    <citation type="submission" date="2020-03" db="EMBL/GenBank/DDBJ databases">
        <title>Draft genome sequence of environmentally isolated cultures.</title>
        <authorList>
            <person name="Wilson H.S."/>
            <person name="De Leon M.E."/>
        </authorList>
    </citation>
    <scope>NUCLEOTIDE SEQUENCE [LARGE SCALE GENOMIC DNA]</scope>
    <source>
        <strain evidence="2 3">HSC-31F16</strain>
    </source>
</reference>
<feature type="region of interest" description="Disordered" evidence="1">
    <location>
        <begin position="512"/>
        <end position="538"/>
    </location>
</feature>
<sequence>MLPNRRLIIAGATLGGLFVLYGGATLWAGVKAEQTLQEQHKMLADLPLFKVKSHSYQRGWFSSTETTELVFNRHLSGPYENMLPDNVKPLLNATIKFTNHVKHGPLPGIGDFDFRPGRALVRTEFAMSDSTRKTLASFFGDKEPITIFNRLGFGGGGELDVKVPAFDYEEALSGVKMKWKGFDLKLDYANGYKEYKTEALSPGFLLEAASKGTVAFDGVRYVSDIRPGNTGVKLGTSELTVGNVRLNSRESVPYSIKLNELVYLMTRVRVGEFINPSGEFKPSAVTLKDFRYQIVTSEQDDYVNTRGKLNFAEFNFNDHRYGPMRLDISANHLHGPTLVKLDQAIGQIPFEGVDPALLRKQYIDTIKKNGIPLLQNDPKVVINEFYLKMPNGEAKLEGSLGVKGLQPADLNHAAQFIRRFEVDAKLSLPRQTLEDLVIAQARTLFTVDQSAEDQPNMKEVEDLAKNLLDSQLAQWKSEQYIVEDKGQINTELNYGGGLLTINKKKVALPWEEVEAEAPRDASQPSPDKHTDKSADKKK</sequence>
<dbReference type="Pfam" id="PF06097">
    <property type="entry name" value="DUF945"/>
    <property type="match status" value="1"/>
</dbReference>
<evidence type="ECO:0000313" key="2">
    <source>
        <dbReference type="EMBL" id="NHR04748.1"/>
    </source>
</evidence>
<name>A0ABX0L1C0_9NEIS</name>
<protein>
    <submittedName>
        <fullName evidence="2">YdgA family protein</fullName>
    </submittedName>
</protein>
<dbReference type="RefSeq" id="WP_166451218.1">
    <property type="nucleotide sequence ID" value="NZ_JAAOMA010000006.1"/>
</dbReference>
<gene>
    <name evidence="2" type="ORF">HA052_06010</name>
</gene>
<evidence type="ECO:0000256" key="1">
    <source>
        <dbReference type="SAM" id="MobiDB-lite"/>
    </source>
</evidence>
<dbReference type="EMBL" id="JAAOMA010000006">
    <property type="protein sequence ID" value="NHR04748.1"/>
    <property type="molecule type" value="Genomic_DNA"/>
</dbReference>
<dbReference type="InterPro" id="IPR010352">
    <property type="entry name" value="DUF945"/>
</dbReference>
<comment type="caution">
    <text evidence="2">The sequence shown here is derived from an EMBL/GenBank/DDBJ whole genome shotgun (WGS) entry which is preliminary data.</text>
</comment>
<accession>A0ABX0L1C0</accession>